<gene>
    <name evidence="2" type="ORF">BCR33DRAFT_39016</name>
</gene>
<feature type="region of interest" description="Disordered" evidence="1">
    <location>
        <begin position="38"/>
        <end position="77"/>
    </location>
</feature>
<reference evidence="2 3" key="1">
    <citation type="submission" date="2016-07" db="EMBL/GenBank/DDBJ databases">
        <title>Pervasive Adenine N6-methylation of Active Genes in Fungi.</title>
        <authorList>
            <consortium name="DOE Joint Genome Institute"/>
            <person name="Mondo S.J."/>
            <person name="Dannebaum R.O."/>
            <person name="Kuo R.C."/>
            <person name="Labutti K."/>
            <person name="Haridas S."/>
            <person name="Kuo A."/>
            <person name="Salamov A."/>
            <person name="Ahrendt S.R."/>
            <person name="Lipzen A."/>
            <person name="Sullivan W."/>
            <person name="Andreopoulos W.B."/>
            <person name="Clum A."/>
            <person name="Lindquist E."/>
            <person name="Daum C."/>
            <person name="Ramamoorthy G.K."/>
            <person name="Gryganskyi A."/>
            <person name="Culley D."/>
            <person name="Magnuson J.K."/>
            <person name="James T.Y."/>
            <person name="O'Malley M.A."/>
            <person name="Stajich J.E."/>
            <person name="Spatafora J.W."/>
            <person name="Visel A."/>
            <person name="Grigoriev I.V."/>
        </authorList>
    </citation>
    <scope>NUCLEOTIDE SEQUENCE [LARGE SCALE GENOMIC DNA]</scope>
    <source>
        <strain evidence="2 3">JEL800</strain>
    </source>
</reference>
<dbReference type="SUPFAM" id="SSF52047">
    <property type="entry name" value="RNI-like"/>
    <property type="match status" value="1"/>
</dbReference>
<name>A0A1Y2CNI0_9FUNG</name>
<protein>
    <recommendedName>
        <fullName evidence="4">RNI-like protein</fullName>
    </recommendedName>
</protein>
<dbReference type="AlphaFoldDB" id="A0A1Y2CNI0"/>
<dbReference type="InterPro" id="IPR032675">
    <property type="entry name" value="LRR_dom_sf"/>
</dbReference>
<evidence type="ECO:0008006" key="4">
    <source>
        <dbReference type="Google" id="ProtNLM"/>
    </source>
</evidence>
<dbReference type="Gene3D" id="3.80.10.10">
    <property type="entry name" value="Ribonuclease Inhibitor"/>
    <property type="match status" value="1"/>
</dbReference>
<evidence type="ECO:0000313" key="2">
    <source>
        <dbReference type="EMBL" id="ORY48581.1"/>
    </source>
</evidence>
<evidence type="ECO:0000256" key="1">
    <source>
        <dbReference type="SAM" id="MobiDB-lite"/>
    </source>
</evidence>
<proteinExistence type="predicted"/>
<dbReference type="EMBL" id="MCGO01000011">
    <property type="protein sequence ID" value="ORY48581.1"/>
    <property type="molecule type" value="Genomic_DNA"/>
</dbReference>
<sequence length="335" mass="36709">MTGSVQEQLASRRSVAERMRRNMAASAATGLSATVAAFESQQHQHQQQQAHGQGHARRFAGPPPPRTWVAAPQTRPATRVRSLGTGGALSDLECTCPSLAALAARAIAKNLHSNSVVAIHTLSFHLKELVLHERARLSRLQDTPRLASICLKQFVDPRIRILNVSHTNIDLSTLSLFLPRTKKRIMPDVPPDSWDDEGETPSSLSSSDSDEDDSGSTGLHIHTLDLSFTRPSPPLKLCKLITMNLPNLYHLSIAGCFDSTTGPSFLSQVLHGLINLCVLDISCNAWVDKDVVTRLPIQKTVLGLLKNLIVREVGCDSEWIVSYVRNRRADVCVTI</sequence>
<comment type="caution">
    <text evidence="2">The sequence shown here is derived from an EMBL/GenBank/DDBJ whole genome shotgun (WGS) entry which is preliminary data.</text>
</comment>
<keyword evidence="3" id="KW-1185">Reference proteome</keyword>
<feature type="region of interest" description="Disordered" evidence="1">
    <location>
        <begin position="187"/>
        <end position="216"/>
    </location>
</feature>
<evidence type="ECO:0000313" key="3">
    <source>
        <dbReference type="Proteomes" id="UP000193642"/>
    </source>
</evidence>
<feature type="compositionally biased region" description="Low complexity" evidence="1">
    <location>
        <begin position="41"/>
        <end position="53"/>
    </location>
</feature>
<organism evidence="2 3">
    <name type="scientific">Rhizoclosmatium globosum</name>
    <dbReference type="NCBI Taxonomy" id="329046"/>
    <lineage>
        <taxon>Eukaryota</taxon>
        <taxon>Fungi</taxon>
        <taxon>Fungi incertae sedis</taxon>
        <taxon>Chytridiomycota</taxon>
        <taxon>Chytridiomycota incertae sedis</taxon>
        <taxon>Chytridiomycetes</taxon>
        <taxon>Chytridiales</taxon>
        <taxon>Chytriomycetaceae</taxon>
        <taxon>Rhizoclosmatium</taxon>
    </lineage>
</organism>
<dbReference type="OrthoDB" id="2121712at2759"/>
<dbReference type="Proteomes" id="UP000193642">
    <property type="component" value="Unassembled WGS sequence"/>
</dbReference>
<accession>A0A1Y2CNI0</accession>